<name>A0ABT7QMH6_9GAMM</name>
<dbReference type="EMBL" id="JANQAO010000003">
    <property type="protein sequence ID" value="MDM5147921.1"/>
    <property type="molecule type" value="Genomic_DNA"/>
</dbReference>
<dbReference type="PROSITE" id="PS50106">
    <property type="entry name" value="PDZ"/>
    <property type="match status" value="1"/>
</dbReference>
<dbReference type="InterPro" id="IPR036034">
    <property type="entry name" value="PDZ_sf"/>
</dbReference>
<evidence type="ECO:0000256" key="1">
    <source>
        <dbReference type="ARBA" id="ARBA00010541"/>
    </source>
</evidence>
<evidence type="ECO:0000313" key="6">
    <source>
        <dbReference type="EMBL" id="MDM5147921.1"/>
    </source>
</evidence>
<proteinExistence type="inferred from homology"/>
<dbReference type="InterPro" id="IPR001478">
    <property type="entry name" value="PDZ"/>
</dbReference>
<dbReference type="PRINTS" id="PR00834">
    <property type="entry name" value="PROTEASES2C"/>
</dbReference>
<dbReference type="SUPFAM" id="SSF50494">
    <property type="entry name" value="Trypsin-like serine proteases"/>
    <property type="match status" value="1"/>
</dbReference>
<dbReference type="InterPro" id="IPR009003">
    <property type="entry name" value="Peptidase_S1_PA"/>
</dbReference>
<reference evidence="6" key="1">
    <citation type="submission" date="2022-08" db="EMBL/GenBank/DDBJ databases">
        <authorList>
            <person name="Dzunkova M."/>
            <person name="La Clair J."/>
            <person name="Tyml T."/>
            <person name="Doud D."/>
            <person name="Schulz F."/>
            <person name="Piquer S."/>
            <person name="Porcel Sanchis D."/>
            <person name="Osborn A."/>
            <person name="Robinson D."/>
            <person name="Louie K.B."/>
            <person name="Bowen B.P."/>
            <person name="Bowers R."/>
            <person name="Lee J."/>
            <person name="Arnau Llombart V."/>
            <person name="Diaz Villanueva W."/>
            <person name="Gosliner T."/>
            <person name="Northen T."/>
            <person name="Cheng J.-F."/>
            <person name="Burkart M.D."/>
            <person name="Woyke T."/>
        </authorList>
    </citation>
    <scope>NUCLEOTIDE SEQUENCE</scope>
    <source>
        <strain evidence="6">Df01</strain>
    </source>
</reference>
<keyword evidence="3" id="KW-0378">Hydrolase</keyword>
<evidence type="ECO:0000259" key="5">
    <source>
        <dbReference type="PROSITE" id="PS50106"/>
    </source>
</evidence>
<keyword evidence="7" id="KW-1185">Reference proteome</keyword>
<evidence type="ECO:0000256" key="3">
    <source>
        <dbReference type="ARBA" id="ARBA00022801"/>
    </source>
</evidence>
<evidence type="ECO:0000313" key="7">
    <source>
        <dbReference type="Proteomes" id="UP001168167"/>
    </source>
</evidence>
<comment type="caution">
    <text evidence="6">The sequence shown here is derived from an EMBL/GenBank/DDBJ whole genome shotgun (WGS) entry which is preliminary data.</text>
</comment>
<protein>
    <submittedName>
        <fullName evidence="6">Trypsin-like peptidase domain-containing protein</fullName>
    </submittedName>
</protein>
<keyword evidence="4" id="KW-0720">Serine protease</keyword>
<dbReference type="PANTHER" id="PTHR22939">
    <property type="entry name" value="SERINE PROTEASE FAMILY S1C HTRA-RELATED"/>
    <property type="match status" value="1"/>
</dbReference>
<dbReference type="Pfam" id="PF13365">
    <property type="entry name" value="Trypsin_2"/>
    <property type="match status" value="1"/>
</dbReference>
<dbReference type="InterPro" id="IPR001940">
    <property type="entry name" value="Peptidase_S1C"/>
</dbReference>
<sequence length="333" mass="35403">MERNAKSLWLLFAQTVAVLTAATLVWQTFWRVPVASYADKLSRALPSVVGIYGRHHADLPSSGTSVGAGVIVGAEHVLTNYHLIANMAVVEVDVNGDKRMAEVVGLAPEIDIALLRAPGAKQLPVIEFADDSNLQQGDVVFAIGNPFGLNRSVSMGIISAVGRSQLGLINQEDFIQTDAAINPGSSGGALINASGELIGISSALFARHPEATPQGIGFAVRANVVRRSLQDFLPQSKTPADNPLGAELRPLSERLQEDILDFTPASQPVMLVSRVWSGTPAEKLGLLPGDIVLEVNGDVPQAVSDTGVLPLSLRNIMVLRAGEERFLRLPAPY</sequence>
<dbReference type="Gene3D" id="2.30.42.10">
    <property type="match status" value="1"/>
</dbReference>
<keyword evidence="2" id="KW-0645">Protease</keyword>
<dbReference type="PANTHER" id="PTHR22939:SF129">
    <property type="entry name" value="SERINE PROTEASE HTRA2, MITOCHONDRIAL"/>
    <property type="match status" value="1"/>
</dbReference>
<accession>A0ABT7QMH6</accession>
<reference evidence="6" key="2">
    <citation type="journal article" date="2023" name="Microbiome">
        <title>Synthase-selected sorting approach identifies a beta-lactone synthase in a nudibranch symbiotic bacterium.</title>
        <authorList>
            <person name="Dzunkova M."/>
            <person name="La Clair J.J."/>
            <person name="Tyml T."/>
            <person name="Doud D."/>
            <person name="Schulz F."/>
            <person name="Piquer-Esteban S."/>
            <person name="Porcel Sanchis D."/>
            <person name="Osborn A."/>
            <person name="Robinson D."/>
            <person name="Louie K.B."/>
            <person name="Bowen B.P."/>
            <person name="Bowers R.M."/>
            <person name="Lee J."/>
            <person name="Arnau V."/>
            <person name="Diaz-Villanueva W."/>
            <person name="Stepanauskas R."/>
            <person name="Gosliner T."/>
            <person name="Date S.V."/>
            <person name="Northen T.R."/>
            <person name="Cheng J.F."/>
            <person name="Burkart M.D."/>
            <person name="Woyke T."/>
        </authorList>
    </citation>
    <scope>NUCLEOTIDE SEQUENCE</scope>
    <source>
        <strain evidence="6">Df01</strain>
    </source>
</reference>
<gene>
    <name evidence="6" type="ORF">NQX30_06010</name>
</gene>
<dbReference type="Proteomes" id="UP001168167">
    <property type="component" value="Unassembled WGS sequence"/>
</dbReference>
<comment type="similarity">
    <text evidence="1">Belongs to the peptidase S1C family.</text>
</comment>
<organism evidence="6 7">
    <name type="scientific">Candidatus Doriopsillibacter californiensis</name>
    <dbReference type="NCBI Taxonomy" id="2970740"/>
    <lineage>
        <taxon>Bacteria</taxon>
        <taxon>Pseudomonadati</taxon>
        <taxon>Pseudomonadota</taxon>
        <taxon>Gammaproteobacteria</taxon>
        <taxon>Candidatus Tethybacterales</taxon>
        <taxon>Candidatus Persebacteraceae</taxon>
        <taxon>Candidatus Doriopsillibacter</taxon>
    </lineage>
</organism>
<evidence type="ECO:0000256" key="2">
    <source>
        <dbReference type="ARBA" id="ARBA00022670"/>
    </source>
</evidence>
<dbReference type="Gene3D" id="2.40.10.120">
    <property type="match status" value="1"/>
</dbReference>
<feature type="domain" description="PDZ" evidence="5">
    <location>
        <begin position="232"/>
        <end position="297"/>
    </location>
</feature>
<evidence type="ECO:0000256" key="4">
    <source>
        <dbReference type="ARBA" id="ARBA00022825"/>
    </source>
</evidence>
<dbReference type="SUPFAM" id="SSF50156">
    <property type="entry name" value="PDZ domain-like"/>
    <property type="match status" value="1"/>
</dbReference>